<gene>
    <name evidence="2" type="ORF">ACHAWO_004705</name>
</gene>
<proteinExistence type="predicted"/>
<comment type="caution">
    <text evidence="2">The sequence shown here is derived from an EMBL/GenBank/DDBJ whole genome shotgun (WGS) entry which is preliminary data.</text>
</comment>
<evidence type="ECO:0000313" key="2">
    <source>
        <dbReference type="EMBL" id="KAL3800027.1"/>
    </source>
</evidence>
<dbReference type="Pfam" id="PF00134">
    <property type="entry name" value="Cyclin_N"/>
    <property type="match status" value="1"/>
</dbReference>
<dbReference type="Gene3D" id="1.10.472.10">
    <property type="entry name" value="Cyclin-like"/>
    <property type="match status" value="2"/>
</dbReference>
<dbReference type="PANTHER" id="PTHR10177">
    <property type="entry name" value="CYCLINS"/>
    <property type="match status" value="1"/>
</dbReference>
<dbReference type="InterPro" id="IPR036915">
    <property type="entry name" value="Cyclin-like_sf"/>
</dbReference>
<evidence type="ECO:0000313" key="3">
    <source>
        <dbReference type="Proteomes" id="UP001530400"/>
    </source>
</evidence>
<feature type="domain" description="Cyclin N-terminal" evidence="1">
    <location>
        <begin position="11"/>
        <end position="144"/>
    </location>
</feature>
<dbReference type="AlphaFoldDB" id="A0ABD3QIV0"/>
<sequence>MSNPYLISQISVMQKQERAEAYICSDYMALTNSMRPDDRKALCNWAFGTVAACNGASPATAVIAISYFDRFMSSNSNSAEIALADIHVGQLAFLACLVIALKVHSGFDVETDFVSNTICRDMYRADEINSMEIQVLTSLEWRLNGPTSHDFIDGFLHLARSSIDSIYLDSLTRCSKALAELAVTRYDVALQYPSSIAFTSICCALLYLETAPSVDSVTVLRCMSSVSGLNFNDYTRRLFKTMIRLMHESFSDG</sequence>
<dbReference type="InterPro" id="IPR039361">
    <property type="entry name" value="Cyclin"/>
</dbReference>
<dbReference type="SUPFAM" id="SSF47954">
    <property type="entry name" value="Cyclin-like"/>
    <property type="match status" value="1"/>
</dbReference>
<dbReference type="EMBL" id="JALLPJ020000173">
    <property type="protein sequence ID" value="KAL3800027.1"/>
    <property type="molecule type" value="Genomic_DNA"/>
</dbReference>
<organism evidence="2 3">
    <name type="scientific">Cyclotella atomus</name>
    <dbReference type="NCBI Taxonomy" id="382360"/>
    <lineage>
        <taxon>Eukaryota</taxon>
        <taxon>Sar</taxon>
        <taxon>Stramenopiles</taxon>
        <taxon>Ochrophyta</taxon>
        <taxon>Bacillariophyta</taxon>
        <taxon>Coscinodiscophyceae</taxon>
        <taxon>Thalassiosirophycidae</taxon>
        <taxon>Stephanodiscales</taxon>
        <taxon>Stephanodiscaceae</taxon>
        <taxon>Cyclotella</taxon>
    </lineage>
</organism>
<dbReference type="InterPro" id="IPR006671">
    <property type="entry name" value="Cyclin_N"/>
</dbReference>
<dbReference type="Proteomes" id="UP001530400">
    <property type="component" value="Unassembled WGS sequence"/>
</dbReference>
<protein>
    <recommendedName>
        <fullName evidence="1">Cyclin N-terminal domain-containing protein</fullName>
    </recommendedName>
</protein>
<name>A0ABD3QIV0_9STRA</name>
<accession>A0ABD3QIV0</accession>
<reference evidence="2 3" key="1">
    <citation type="submission" date="2024-10" db="EMBL/GenBank/DDBJ databases">
        <title>Updated reference genomes for cyclostephanoid diatoms.</title>
        <authorList>
            <person name="Roberts W.R."/>
            <person name="Alverson A.J."/>
        </authorList>
    </citation>
    <scope>NUCLEOTIDE SEQUENCE [LARGE SCALE GENOMIC DNA]</scope>
    <source>
        <strain evidence="2 3">AJA010-31</strain>
    </source>
</reference>
<dbReference type="FunFam" id="1.10.472.10:FF:000093">
    <property type="entry name" value="Predicted protein"/>
    <property type="match status" value="1"/>
</dbReference>
<keyword evidence="3" id="KW-1185">Reference proteome</keyword>
<evidence type="ECO:0000259" key="1">
    <source>
        <dbReference type="Pfam" id="PF00134"/>
    </source>
</evidence>